<comment type="function">
    <text evidence="3">A probable RNA-binding protein.</text>
</comment>
<dbReference type="InterPro" id="IPR015946">
    <property type="entry name" value="KH_dom-like_a/b"/>
</dbReference>
<dbReference type="EMBL" id="NTGA01000001">
    <property type="protein sequence ID" value="PAY24942.1"/>
    <property type="molecule type" value="Genomic_DNA"/>
</dbReference>
<dbReference type="RefSeq" id="WP_095716795.1">
    <property type="nucleotide sequence ID" value="NZ_NTGA01000001.1"/>
</dbReference>
<dbReference type="Gene3D" id="3.30.300.20">
    <property type="match status" value="1"/>
</dbReference>
<dbReference type="AlphaFoldDB" id="A0A2A2WUN2"/>
<dbReference type="Proteomes" id="UP000218810">
    <property type="component" value="Unassembled WGS sequence"/>
</dbReference>
<sequence length="80" mass="8310">MDDMVVDAVDHLVRGIVSDPDAVSVRASGGRRGTVIRVTVSPDDLGRVIGRGGRTASAIRTIVSAVGGPDVRVDVVDTDR</sequence>
<dbReference type="HAMAP" id="MF_00088">
    <property type="entry name" value="KhpA"/>
    <property type="match status" value="1"/>
</dbReference>
<comment type="similarity">
    <text evidence="3">Belongs to the KhpA RNA-binding protein family.</text>
</comment>
<keyword evidence="1 3" id="KW-0963">Cytoplasm</keyword>
<dbReference type="GO" id="GO:0005737">
    <property type="term" value="C:cytoplasm"/>
    <property type="evidence" value="ECO:0007669"/>
    <property type="project" value="UniProtKB-SubCell"/>
</dbReference>
<proteinExistence type="inferred from homology"/>
<comment type="caution">
    <text evidence="4">The sequence shown here is derived from an EMBL/GenBank/DDBJ whole genome shotgun (WGS) entry which is preliminary data.</text>
</comment>
<dbReference type="GO" id="GO:0003723">
    <property type="term" value="F:RNA binding"/>
    <property type="evidence" value="ECO:0007669"/>
    <property type="project" value="UniProtKB-UniRule"/>
</dbReference>
<protein>
    <recommendedName>
        <fullName evidence="3">RNA-binding protein KhpA</fullName>
    </recommendedName>
    <alternativeName>
        <fullName evidence="3">KH-domain protein A</fullName>
    </alternativeName>
</protein>
<dbReference type="NCBIfam" id="NF002761">
    <property type="entry name" value="PRK02821.1"/>
    <property type="match status" value="1"/>
</dbReference>
<keyword evidence="5" id="KW-1185">Reference proteome</keyword>
<comment type="subcellular location">
    <subcellularLocation>
        <location evidence="3">Cytoplasm</location>
    </subcellularLocation>
</comment>
<evidence type="ECO:0000256" key="3">
    <source>
        <dbReference type="HAMAP-Rule" id="MF_00088"/>
    </source>
</evidence>
<dbReference type="InterPro" id="IPR009019">
    <property type="entry name" value="KH_sf_prok-type"/>
</dbReference>
<dbReference type="OrthoDB" id="9812389at2"/>
<organism evidence="4 5">
    <name type="scientific">Dietzia natronolimnaea</name>
    <dbReference type="NCBI Taxonomy" id="161920"/>
    <lineage>
        <taxon>Bacteria</taxon>
        <taxon>Bacillati</taxon>
        <taxon>Actinomycetota</taxon>
        <taxon>Actinomycetes</taxon>
        <taxon>Mycobacteriales</taxon>
        <taxon>Dietziaceae</taxon>
        <taxon>Dietzia</taxon>
    </lineage>
</organism>
<evidence type="ECO:0000256" key="1">
    <source>
        <dbReference type="ARBA" id="ARBA00022490"/>
    </source>
</evidence>
<dbReference type="SUPFAM" id="SSF54814">
    <property type="entry name" value="Prokaryotic type KH domain (KH-domain type II)"/>
    <property type="match status" value="1"/>
</dbReference>
<dbReference type="PROSITE" id="PS50084">
    <property type="entry name" value="KH_TYPE_1"/>
    <property type="match status" value="1"/>
</dbReference>
<evidence type="ECO:0000256" key="2">
    <source>
        <dbReference type="ARBA" id="ARBA00022884"/>
    </source>
</evidence>
<dbReference type="PANTHER" id="PTHR34654">
    <property type="entry name" value="UPF0109 PROTEIN SCO5592"/>
    <property type="match status" value="1"/>
</dbReference>
<name>A0A2A2WUN2_9ACTN</name>
<reference evidence="5" key="1">
    <citation type="submission" date="2017-09" db="EMBL/GenBank/DDBJ databases">
        <authorList>
            <person name="Zhang Y."/>
            <person name="Huang X."/>
            <person name="Liu J."/>
            <person name="Lu L."/>
            <person name="Peng K."/>
        </authorList>
    </citation>
    <scope>NUCLEOTIDE SEQUENCE [LARGE SCALE GENOMIC DNA]</scope>
    <source>
        <strain evidence="5">S-XJ-1</strain>
    </source>
</reference>
<evidence type="ECO:0000313" key="5">
    <source>
        <dbReference type="Proteomes" id="UP000218810"/>
    </source>
</evidence>
<dbReference type="PANTHER" id="PTHR34654:SF1">
    <property type="entry name" value="RNA-BINDING PROTEIN KHPA"/>
    <property type="match status" value="1"/>
</dbReference>
<dbReference type="InterPro" id="IPR020627">
    <property type="entry name" value="KhpA"/>
</dbReference>
<dbReference type="CDD" id="cd22533">
    <property type="entry name" value="KH-II_YlqC-like"/>
    <property type="match status" value="1"/>
</dbReference>
<dbReference type="Pfam" id="PF13083">
    <property type="entry name" value="KH_KhpA-B"/>
    <property type="match status" value="1"/>
</dbReference>
<accession>A0A2A2WUN2</accession>
<keyword evidence="2 3" id="KW-0694">RNA-binding</keyword>
<evidence type="ECO:0000313" key="4">
    <source>
        <dbReference type="EMBL" id="PAY24942.1"/>
    </source>
</evidence>
<gene>
    <name evidence="3" type="primary">khpA</name>
    <name evidence="4" type="ORF">CEY15_00250</name>
</gene>